<proteinExistence type="predicted"/>
<gene>
    <name evidence="2" type="ordered locus">Sta7437_3383</name>
</gene>
<dbReference type="InterPro" id="IPR022742">
    <property type="entry name" value="Hydrolase_4"/>
</dbReference>
<evidence type="ECO:0000313" key="3">
    <source>
        <dbReference type="Proteomes" id="UP000010473"/>
    </source>
</evidence>
<keyword evidence="2" id="KW-0012">Acyltransferase</keyword>
<organism evidence="2 3">
    <name type="scientific">Stanieria cyanosphaera (strain ATCC 29371 / PCC 7437)</name>
    <dbReference type="NCBI Taxonomy" id="111780"/>
    <lineage>
        <taxon>Bacteria</taxon>
        <taxon>Bacillati</taxon>
        <taxon>Cyanobacteriota</taxon>
        <taxon>Cyanophyceae</taxon>
        <taxon>Pleurocapsales</taxon>
        <taxon>Dermocarpellaceae</taxon>
        <taxon>Stanieria</taxon>
    </lineage>
</organism>
<dbReference type="Gene3D" id="3.40.50.1820">
    <property type="entry name" value="alpha/beta hydrolase"/>
    <property type="match status" value="1"/>
</dbReference>
<dbReference type="Pfam" id="PF12146">
    <property type="entry name" value="Hydrolase_4"/>
    <property type="match status" value="1"/>
</dbReference>
<dbReference type="GO" id="GO:0016746">
    <property type="term" value="F:acyltransferase activity"/>
    <property type="evidence" value="ECO:0007669"/>
    <property type="project" value="UniProtKB-KW"/>
</dbReference>
<reference evidence="3" key="1">
    <citation type="journal article" date="2013" name="Proc. Natl. Acad. Sci. U.S.A.">
        <title>Improving the coverage of the cyanobacterial phylum using diversity-driven genome sequencing.</title>
        <authorList>
            <person name="Shih P.M."/>
            <person name="Wu D."/>
            <person name="Latifi A."/>
            <person name="Axen S.D."/>
            <person name="Fewer D.P."/>
            <person name="Talla E."/>
            <person name="Calteau A."/>
            <person name="Cai F."/>
            <person name="Tandeau de Marsac N."/>
            <person name="Rippka R."/>
            <person name="Herdman M."/>
            <person name="Sivonen K."/>
            <person name="Coursin T."/>
            <person name="Laurent T."/>
            <person name="Goodwin L."/>
            <person name="Nolan M."/>
            <person name="Davenport K.W."/>
            <person name="Han C.S."/>
            <person name="Rubin E.M."/>
            <person name="Eisen J.A."/>
            <person name="Woyke T."/>
            <person name="Gugger M."/>
            <person name="Kerfeld C.A."/>
        </authorList>
    </citation>
    <scope>NUCLEOTIDE SEQUENCE [LARGE SCALE GENOMIC DNA]</scope>
    <source>
        <strain evidence="3">ATCC 29371 / PCC 7437</strain>
    </source>
</reference>
<dbReference type="EMBL" id="CP003653">
    <property type="protein sequence ID" value="AFZ36889.1"/>
    <property type="molecule type" value="Genomic_DNA"/>
</dbReference>
<dbReference type="KEGG" id="scs:Sta7437_3383"/>
<accession>K9XXV6</accession>
<feature type="domain" description="Serine aminopeptidase S33" evidence="1">
    <location>
        <begin position="13"/>
        <end position="118"/>
    </location>
</feature>
<dbReference type="AlphaFoldDB" id="K9XXV6"/>
<dbReference type="STRING" id="111780.Sta7437_3383"/>
<protein>
    <submittedName>
        <fullName evidence="2">Lecithin:cholesterol acyltransferase</fullName>
    </submittedName>
</protein>
<name>K9XXV6_STAC7</name>
<dbReference type="OrthoDB" id="528836at2"/>
<keyword evidence="3" id="KW-1185">Reference proteome</keyword>
<dbReference type="InterPro" id="IPR029058">
    <property type="entry name" value="AB_hydrolase_fold"/>
</dbReference>
<dbReference type="RefSeq" id="WP_015194551.1">
    <property type="nucleotide sequence ID" value="NC_019748.1"/>
</dbReference>
<dbReference type="PANTHER" id="PTHR37946:SF1">
    <property type="entry name" value="SLL1969 PROTEIN"/>
    <property type="match status" value="1"/>
</dbReference>
<sequence>MNLNQSNNSPEYLLFVQHGWDDNSKDISRLAQALIKTNNTLLIAPSLGKVKTWLRIEPLIKHVELIATKIINQYPQTPIKIIGHSMGGLIWLEVLERNPQWWQKVHSLILIGSPIGGAHIARMIDPWELGIGIARDLGKNRRLIAEKIAQNIPTLTIAGELGFGSDGLVTLAATKFDYCQFVSVSGIVHAALKCHPRLVPIIQDFWQIPQITATLETNLANQLIKKLQSLPGMTDGHWQYFTKAQMYFSFPEGIALYTWKNSFGINHIFVSNQDQKCLYAGYVGWLHAAQLRQSLVKLKQEI</sequence>
<dbReference type="Proteomes" id="UP000010473">
    <property type="component" value="Chromosome"/>
</dbReference>
<dbReference type="PANTHER" id="PTHR37946">
    <property type="entry name" value="SLL1969 PROTEIN"/>
    <property type="match status" value="1"/>
</dbReference>
<dbReference type="HOGENOM" id="CLU_079308_0_0_3"/>
<dbReference type="SUPFAM" id="SSF53474">
    <property type="entry name" value="alpha/beta-Hydrolases"/>
    <property type="match status" value="1"/>
</dbReference>
<keyword evidence="2" id="KW-0808">Transferase</keyword>
<evidence type="ECO:0000313" key="2">
    <source>
        <dbReference type="EMBL" id="AFZ36889.1"/>
    </source>
</evidence>
<evidence type="ECO:0000259" key="1">
    <source>
        <dbReference type="Pfam" id="PF12146"/>
    </source>
</evidence>
<dbReference type="eggNOG" id="COG2267">
    <property type="taxonomic scope" value="Bacteria"/>
</dbReference>